<organism evidence="4 5">
    <name type="scientific">Chitinophaga filiformis</name>
    <name type="common">Myxococcus filiformis</name>
    <name type="synonym">Flexibacter filiformis</name>
    <dbReference type="NCBI Taxonomy" id="104663"/>
    <lineage>
        <taxon>Bacteria</taxon>
        <taxon>Pseudomonadati</taxon>
        <taxon>Bacteroidota</taxon>
        <taxon>Chitinophagia</taxon>
        <taxon>Chitinophagales</taxon>
        <taxon>Chitinophagaceae</taxon>
        <taxon>Chitinophaga</taxon>
    </lineage>
</organism>
<dbReference type="PANTHER" id="PTHR34106:SF5">
    <property type="entry name" value="GLYCOSIDASE"/>
    <property type="match status" value="1"/>
</dbReference>
<accession>A0A1G8A8X0</accession>
<evidence type="ECO:0000256" key="3">
    <source>
        <dbReference type="ARBA" id="ARBA00024356"/>
    </source>
</evidence>
<keyword evidence="4" id="KW-0378">Hydrolase</keyword>
<dbReference type="CDD" id="cd18610">
    <property type="entry name" value="GH130_BT3780-like"/>
    <property type="match status" value="1"/>
</dbReference>
<proteinExistence type="inferred from homology"/>
<dbReference type="PANTHER" id="PTHR34106">
    <property type="entry name" value="GLYCOSIDASE"/>
    <property type="match status" value="1"/>
</dbReference>
<dbReference type="SUPFAM" id="SSF75005">
    <property type="entry name" value="Arabinanase/levansucrase/invertase"/>
    <property type="match status" value="1"/>
</dbReference>
<dbReference type="OrthoDB" id="2534034at2"/>
<dbReference type="RefSeq" id="WP_089836963.1">
    <property type="nucleotide sequence ID" value="NZ_FNBN01000009.1"/>
</dbReference>
<reference evidence="4 5" key="1">
    <citation type="submission" date="2016-10" db="EMBL/GenBank/DDBJ databases">
        <authorList>
            <person name="de Groot N.N."/>
        </authorList>
    </citation>
    <scope>NUCLEOTIDE SEQUENCE [LARGE SCALE GENOMIC DNA]</scope>
    <source>
        <strain evidence="4 5">DSM 527</strain>
    </source>
</reference>
<keyword evidence="2" id="KW-0808">Transferase</keyword>
<sequence length="375" mass="42038">MRKPRLLLFVLLAIHFQILAQQPISRLPDWALGPFVRPAGANPIISPDSGSRFYDPMQEKLLDWESNDTFNPAATVKDQKVYVLYRAEDKSGVGIGHRTSRIGLAESKDGITMKRMGKPVLFPGKDDQQEFEWTGGCEDPRVAVTEDGTYLMLYTQWNKKTPRLGSATSKDLVHWKKHGPIFQDAFNGRFHNIASKSASILTTVKNGQLRITKYKGKYWMYWGENHVYAATSDNLVDWVPVVDEKGALKALISPRKGYFDSNLTECGPPAILTDKGIVLLYNGKNLGGKDRDTNYTANSYCAGQMLFSADDPTKFITRLDQPFMVPTEPFEKSGQYPAGTVFIEGLVYFKGKYLLYYGCADSRVAVAVYDPARAN</sequence>
<dbReference type="PIRSF" id="PIRSF016202">
    <property type="entry name" value="PH1107"/>
    <property type="match status" value="1"/>
</dbReference>
<dbReference type="GO" id="GO:0016787">
    <property type="term" value="F:hydrolase activity"/>
    <property type="evidence" value="ECO:0007669"/>
    <property type="project" value="UniProtKB-KW"/>
</dbReference>
<dbReference type="InterPro" id="IPR023296">
    <property type="entry name" value="Glyco_hydro_beta-prop_sf"/>
</dbReference>
<evidence type="ECO:0000256" key="2">
    <source>
        <dbReference type="ARBA" id="ARBA00022679"/>
    </source>
</evidence>
<dbReference type="AlphaFoldDB" id="A0A1G8A8X0"/>
<protein>
    <submittedName>
        <fullName evidence="4">Predicted glycosyl hydrolase, GH43/DUF377 family</fullName>
    </submittedName>
</protein>
<evidence type="ECO:0000313" key="4">
    <source>
        <dbReference type="EMBL" id="SDH17445.1"/>
    </source>
</evidence>
<keyword evidence="1" id="KW-0328">Glycosyltransferase</keyword>
<dbReference type="InterPro" id="IPR007184">
    <property type="entry name" value="Mannoside_phosphorylase"/>
</dbReference>
<dbReference type="Proteomes" id="UP000199045">
    <property type="component" value="Unassembled WGS sequence"/>
</dbReference>
<gene>
    <name evidence="4" type="ORF">SAMN04488121_109168</name>
</gene>
<dbReference type="GO" id="GO:0016757">
    <property type="term" value="F:glycosyltransferase activity"/>
    <property type="evidence" value="ECO:0007669"/>
    <property type="project" value="UniProtKB-KW"/>
</dbReference>
<dbReference type="Gene3D" id="2.115.10.20">
    <property type="entry name" value="Glycosyl hydrolase domain, family 43"/>
    <property type="match status" value="1"/>
</dbReference>
<name>A0A1G8A8X0_CHIFI</name>
<dbReference type="Pfam" id="PF04041">
    <property type="entry name" value="Glyco_hydro_130"/>
    <property type="match status" value="1"/>
</dbReference>
<dbReference type="STRING" id="104663.SAMN04488121_109168"/>
<evidence type="ECO:0000256" key="1">
    <source>
        <dbReference type="ARBA" id="ARBA00022676"/>
    </source>
</evidence>
<evidence type="ECO:0000313" key="5">
    <source>
        <dbReference type="Proteomes" id="UP000199045"/>
    </source>
</evidence>
<comment type="similarity">
    <text evidence="3">Belongs to the glycosyl hydrolase 130 family.</text>
</comment>
<dbReference type="EMBL" id="FNBN01000009">
    <property type="protein sequence ID" value="SDH17445.1"/>
    <property type="molecule type" value="Genomic_DNA"/>
</dbReference>